<dbReference type="InterPro" id="IPR011340">
    <property type="entry name" value="Cys_dSase-rel"/>
</dbReference>
<keyword evidence="3" id="KW-1185">Reference proteome</keyword>
<feature type="domain" description="Aminotransferase class V" evidence="1">
    <location>
        <begin position="21"/>
        <end position="391"/>
    </location>
</feature>
<dbReference type="InterPro" id="IPR000192">
    <property type="entry name" value="Aminotrans_V_dom"/>
</dbReference>
<reference evidence="2 3" key="1">
    <citation type="submission" date="2018-06" db="EMBL/GenBank/DDBJ databases">
        <title>Genomic Encyclopedia of Type Strains, Phase IV (KMG-IV): sequencing the most valuable type-strain genomes for metagenomic binning, comparative biology and taxonomic classification.</title>
        <authorList>
            <person name="Goeker M."/>
        </authorList>
    </citation>
    <scope>NUCLEOTIDE SEQUENCE [LARGE SCALE GENOMIC DNA]</scope>
    <source>
        <strain evidence="2 3">DSM 18048</strain>
    </source>
</reference>
<accession>A0A318SQF4</accession>
<dbReference type="Proteomes" id="UP000248326">
    <property type="component" value="Unassembled WGS sequence"/>
</dbReference>
<dbReference type="InterPro" id="IPR015422">
    <property type="entry name" value="PyrdxlP-dep_Trfase_small"/>
</dbReference>
<dbReference type="NCBIfam" id="TIGR01976">
    <property type="entry name" value="am_tr_V_VC1184"/>
    <property type="match status" value="1"/>
</dbReference>
<evidence type="ECO:0000259" key="1">
    <source>
        <dbReference type="Pfam" id="PF00266"/>
    </source>
</evidence>
<name>A0A318SQF4_9DEIO</name>
<dbReference type="EMBL" id="QJSX01000004">
    <property type="protein sequence ID" value="PYE55003.1"/>
    <property type="molecule type" value="Genomic_DNA"/>
</dbReference>
<dbReference type="Gene3D" id="3.40.640.10">
    <property type="entry name" value="Type I PLP-dependent aspartate aminotransferase-like (Major domain)"/>
    <property type="match status" value="1"/>
</dbReference>
<dbReference type="InterPro" id="IPR015424">
    <property type="entry name" value="PyrdxlP-dep_Trfase"/>
</dbReference>
<dbReference type="RefSeq" id="WP_110886105.1">
    <property type="nucleotide sequence ID" value="NZ_QJSX01000004.1"/>
</dbReference>
<sequence length="402" mass="43159">MTTQLRDLRASFPALSSDVAYLDNAAGAMLPRQTIEAITRFMSTLGGANVGGVFGLSEEVTALKARAREASATFLNCLPGEVLLGPSATALTWQLSRAFSKLWGPGDEVIVSELEHEANHSPWRALERFGVTVKVWRAKWPEGILDPADLQALLTRETRFVAMTGAANSIGSMTPIREAAALAHSVGAWLLVDGVHVAPHHLPDVEALDVDFFVMSPYKVFGPHLGLMFVRRDLLPSLPADKLSFVEDDNVTKFEPGTAQHELWAGWLGSLAYLADLGGGAFSRETLRRAYARIEALEAPLVEHLVTGLASTDGVALYGRRSVEGRVGTACFNVSGLAPREAGRALAARGVAVATGHYYAILPMEALGLLPNGAMRASIAHYTTHEEIERLLEGVRSLTGVS</sequence>
<gene>
    <name evidence="2" type="ORF">DES52_104277</name>
</gene>
<dbReference type="SUPFAM" id="SSF53383">
    <property type="entry name" value="PLP-dependent transferases"/>
    <property type="match status" value="1"/>
</dbReference>
<proteinExistence type="predicted"/>
<dbReference type="InterPro" id="IPR015421">
    <property type="entry name" value="PyrdxlP-dep_Trfase_major"/>
</dbReference>
<dbReference type="Pfam" id="PF00266">
    <property type="entry name" value="Aminotran_5"/>
    <property type="match status" value="1"/>
</dbReference>
<organism evidence="2 3">
    <name type="scientific">Deinococcus yavapaiensis KR-236</name>
    <dbReference type="NCBI Taxonomy" id="694435"/>
    <lineage>
        <taxon>Bacteria</taxon>
        <taxon>Thermotogati</taxon>
        <taxon>Deinococcota</taxon>
        <taxon>Deinococci</taxon>
        <taxon>Deinococcales</taxon>
        <taxon>Deinococcaceae</taxon>
        <taxon>Deinococcus</taxon>
    </lineage>
</organism>
<comment type="caution">
    <text evidence="2">The sequence shown here is derived from an EMBL/GenBank/DDBJ whole genome shotgun (WGS) entry which is preliminary data.</text>
</comment>
<evidence type="ECO:0000313" key="2">
    <source>
        <dbReference type="EMBL" id="PYE55003.1"/>
    </source>
</evidence>
<dbReference type="OrthoDB" id="9804366at2"/>
<evidence type="ECO:0000313" key="3">
    <source>
        <dbReference type="Proteomes" id="UP000248326"/>
    </source>
</evidence>
<dbReference type="PANTHER" id="PTHR43586:SF21">
    <property type="entry name" value="PYRIDOXAL PHOSPHATE (PLP)-DEPENDENT ASPARTATE AMINOTRANSFERASE SUPERFAMILY"/>
    <property type="match status" value="1"/>
</dbReference>
<dbReference type="PANTHER" id="PTHR43586">
    <property type="entry name" value="CYSTEINE DESULFURASE"/>
    <property type="match status" value="1"/>
</dbReference>
<dbReference type="AlphaFoldDB" id="A0A318SQF4"/>
<dbReference type="Gene3D" id="3.90.1150.10">
    <property type="entry name" value="Aspartate Aminotransferase, domain 1"/>
    <property type="match status" value="1"/>
</dbReference>
<protein>
    <submittedName>
        <fullName evidence="2">Cysteine desulfurase family protein (TIGR01976 family)</fullName>
    </submittedName>
</protein>